<keyword evidence="1" id="KW-0238">DNA-binding</keyword>
<dbReference type="PROSITE" id="PS51740">
    <property type="entry name" value="SPOVT_ABRB"/>
    <property type="match status" value="1"/>
</dbReference>
<name>A0A2K8U2H6_9GAMM</name>
<organism evidence="3 4">
    <name type="scientific">Candidatus Thiodictyon syntrophicum</name>
    <dbReference type="NCBI Taxonomy" id="1166950"/>
    <lineage>
        <taxon>Bacteria</taxon>
        <taxon>Pseudomonadati</taxon>
        <taxon>Pseudomonadota</taxon>
        <taxon>Gammaproteobacteria</taxon>
        <taxon>Chromatiales</taxon>
        <taxon>Chromatiaceae</taxon>
        <taxon>Thiodictyon</taxon>
    </lineage>
</organism>
<dbReference type="InterPro" id="IPR007159">
    <property type="entry name" value="SpoVT-AbrB_dom"/>
</dbReference>
<dbReference type="NCBIfam" id="TIGR01439">
    <property type="entry name" value="lp_hng_hel_AbrB"/>
    <property type="match status" value="1"/>
</dbReference>
<dbReference type="KEGG" id="tsy:THSYN_01640"/>
<evidence type="ECO:0000313" key="4">
    <source>
        <dbReference type="Proteomes" id="UP000232638"/>
    </source>
</evidence>
<protein>
    <recommendedName>
        <fullName evidence="2">SpoVT-AbrB domain-containing protein</fullName>
    </recommendedName>
</protein>
<dbReference type="SUPFAM" id="SSF89447">
    <property type="entry name" value="AbrB/MazE/MraZ-like"/>
    <property type="match status" value="1"/>
</dbReference>
<dbReference type="InterPro" id="IPR037914">
    <property type="entry name" value="SpoVT-AbrB_sf"/>
</dbReference>
<accession>A0A2K8U2H6</accession>
<dbReference type="Gene3D" id="2.10.260.10">
    <property type="match status" value="1"/>
</dbReference>
<proteinExistence type="predicted"/>
<dbReference type="RefSeq" id="WP_100917606.1">
    <property type="nucleotide sequence ID" value="NZ_CP020370.1"/>
</dbReference>
<keyword evidence="4" id="KW-1185">Reference proteome</keyword>
<evidence type="ECO:0000313" key="3">
    <source>
        <dbReference type="EMBL" id="AUB79788.1"/>
    </source>
</evidence>
<dbReference type="EMBL" id="CP020370">
    <property type="protein sequence ID" value="AUB79788.1"/>
    <property type="molecule type" value="Genomic_DNA"/>
</dbReference>
<dbReference type="Pfam" id="PF04014">
    <property type="entry name" value="MazE_antitoxin"/>
    <property type="match status" value="1"/>
</dbReference>
<evidence type="ECO:0000259" key="2">
    <source>
        <dbReference type="PROSITE" id="PS51740"/>
    </source>
</evidence>
<feature type="domain" description="SpoVT-AbrB" evidence="2">
    <location>
        <begin position="1"/>
        <end position="46"/>
    </location>
</feature>
<dbReference type="OrthoDB" id="9811597at2"/>
<reference evidence="3 4" key="1">
    <citation type="submission" date="2017-03" db="EMBL/GenBank/DDBJ databases">
        <title>Complete genome sequence of Candidatus 'Thiodictyon syntrophicum' sp. nov. strain Cad16T, a photolithoautotroph purple sulfur bacterium isolated from an alpine meromictic lake.</title>
        <authorList>
            <person name="Luedin S.M."/>
            <person name="Pothier J.F."/>
            <person name="Danza F."/>
            <person name="Storelli N."/>
            <person name="Wittwer M."/>
            <person name="Tonolla M."/>
        </authorList>
    </citation>
    <scope>NUCLEOTIDE SEQUENCE [LARGE SCALE GENOMIC DNA]</scope>
    <source>
        <strain evidence="3 4">Cad16T</strain>
    </source>
</reference>
<evidence type="ECO:0000256" key="1">
    <source>
        <dbReference type="PROSITE-ProRule" id="PRU01076"/>
    </source>
</evidence>
<dbReference type="SMART" id="SM00966">
    <property type="entry name" value="SpoVT_AbrB"/>
    <property type="match status" value="1"/>
</dbReference>
<dbReference type="Proteomes" id="UP000232638">
    <property type="component" value="Chromosome"/>
</dbReference>
<gene>
    <name evidence="3" type="ORF">THSYN_01640</name>
</gene>
<dbReference type="AlphaFoldDB" id="A0A2K8U2H6"/>
<dbReference type="GO" id="GO:0003677">
    <property type="term" value="F:DNA binding"/>
    <property type="evidence" value="ECO:0007669"/>
    <property type="project" value="UniProtKB-UniRule"/>
</dbReference>
<sequence>METTTLSTKYQLVLPKAIRESLNLKPGQRFMVRACEHGIELVPCEPVSALRGFLEGADTGLDDIRTREDRV</sequence>